<feature type="non-terminal residue" evidence="1">
    <location>
        <position position="1"/>
    </location>
</feature>
<sequence>AVSDAAQLQWIITRLLMRARSRSWGVMRYDHPDTAGAVPLMNPIRKHGCGTRGLMKESPMEG</sequence>
<gene>
    <name evidence="1" type="ORF">HAX54_049796</name>
</gene>
<keyword evidence="2" id="KW-1185">Reference proteome</keyword>
<dbReference type="EMBL" id="JACEIK010008532">
    <property type="protein sequence ID" value="MCE3051421.1"/>
    <property type="molecule type" value="Genomic_DNA"/>
</dbReference>
<protein>
    <submittedName>
        <fullName evidence="1">Uncharacterized protein</fullName>
    </submittedName>
</protein>
<evidence type="ECO:0000313" key="2">
    <source>
        <dbReference type="Proteomes" id="UP000823775"/>
    </source>
</evidence>
<dbReference type="Proteomes" id="UP000823775">
    <property type="component" value="Unassembled WGS sequence"/>
</dbReference>
<accession>A0ABS8WMX5</accession>
<feature type="non-terminal residue" evidence="1">
    <location>
        <position position="62"/>
    </location>
</feature>
<comment type="caution">
    <text evidence="1">The sequence shown here is derived from an EMBL/GenBank/DDBJ whole genome shotgun (WGS) entry which is preliminary data.</text>
</comment>
<reference evidence="1 2" key="1">
    <citation type="journal article" date="2021" name="BMC Genomics">
        <title>Datura genome reveals duplications of psychoactive alkaloid biosynthetic genes and high mutation rate following tissue culture.</title>
        <authorList>
            <person name="Rajewski A."/>
            <person name="Carter-House D."/>
            <person name="Stajich J."/>
            <person name="Litt A."/>
        </authorList>
    </citation>
    <scope>NUCLEOTIDE SEQUENCE [LARGE SCALE GENOMIC DNA]</scope>
    <source>
        <strain evidence="1">AR-01</strain>
    </source>
</reference>
<organism evidence="1 2">
    <name type="scientific">Datura stramonium</name>
    <name type="common">Jimsonweed</name>
    <name type="synonym">Common thornapple</name>
    <dbReference type="NCBI Taxonomy" id="4076"/>
    <lineage>
        <taxon>Eukaryota</taxon>
        <taxon>Viridiplantae</taxon>
        <taxon>Streptophyta</taxon>
        <taxon>Embryophyta</taxon>
        <taxon>Tracheophyta</taxon>
        <taxon>Spermatophyta</taxon>
        <taxon>Magnoliopsida</taxon>
        <taxon>eudicotyledons</taxon>
        <taxon>Gunneridae</taxon>
        <taxon>Pentapetalae</taxon>
        <taxon>asterids</taxon>
        <taxon>lamiids</taxon>
        <taxon>Solanales</taxon>
        <taxon>Solanaceae</taxon>
        <taxon>Solanoideae</taxon>
        <taxon>Datureae</taxon>
        <taxon>Datura</taxon>
    </lineage>
</organism>
<evidence type="ECO:0000313" key="1">
    <source>
        <dbReference type="EMBL" id="MCE3051421.1"/>
    </source>
</evidence>
<proteinExistence type="predicted"/>
<name>A0ABS8WMX5_DATST</name>